<dbReference type="EMBL" id="JABWUV010000002">
    <property type="protein sequence ID" value="KAF6378643.1"/>
    <property type="molecule type" value="Genomic_DNA"/>
</dbReference>
<protein>
    <submittedName>
        <fullName evidence="2">Uncharacterized protein</fullName>
    </submittedName>
</protein>
<organism evidence="2 3">
    <name type="scientific">Myotis myotis</name>
    <name type="common">Greater mouse-eared bat</name>
    <name type="synonym">Vespertilio myotis</name>
    <dbReference type="NCBI Taxonomy" id="51298"/>
    <lineage>
        <taxon>Eukaryota</taxon>
        <taxon>Metazoa</taxon>
        <taxon>Chordata</taxon>
        <taxon>Craniata</taxon>
        <taxon>Vertebrata</taxon>
        <taxon>Euteleostomi</taxon>
        <taxon>Mammalia</taxon>
        <taxon>Eutheria</taxon>
        <taxon>Laurasiatheria</taxon>
        <taxon>Chiroptera</taxon>
        <taxon>Yangochiroptera</taxon>
        <taxon>Vespertilionidae</taxon>
        <taxon>Myotis</taxon>
    </lineage>
</organism>
<evidence type="ECO:0000256" key="1">
    <source>
        <dbReference type="SAM" id="Phobius"/>
    </source>
</evidence>
<keyword evidence="3" id="KW-1185">Reference proteome</keyword>
<keyword evidence="1" id="KW-1133">Transmembrane helix</keyword>
<gene>
    <name evidence="2" type="ORF">mMyoMyo1_009575</name>
</gene>
<proteinExistence type="predicted"/>
<keyword evidence="1" id="KW-0812">Transmembrane</keyword>
<name>A0A7J7ZWK8_MYOMY</name>
<dbReference type="Proteomes" id="UP000527355">
    <property type="component" value="Unassembled WGS sequence"/>
</dbReference>
<evidence type="ECO:0000313" key="2">
    <source>
        <dbReference type="EMBL" id="KAF6378643.1"/>
    </source>
</evidence>
<accession>A0A7J7ZWK8</accession>
<sequence>MAVYYHIRLSLLMPFACSGSPPRTHAARPPSLLNSSPLPHFLTFLFLATVTGYRSAGQAFCAVPLCWDLFNILLTMFLVLRRKSIELRRRFPHLPRKGRATSRLRHGGCGPNLGRTEPPSAGYRHIIRGLQARSALLDKMRRSQVPLNYHQNRTITRELSHALQFVDLGHLRMGIPGPPG</sequence>
<evidence type="ECO:0000313" key="3">
    <source>
        <dbReference type="Proteomes" id="UP000527355"/>
    </source>
</evidence>
<comment type="caution">
    <text evidence="2">The sequence shown here is derived from an EMBL/GenBank/DDBJ whole genome shotgun (WGS) entry which is preliminary data.</text>
</comment>
<keyword evidence="1" id="KW-0472">Membrane</keyword>
<reference evidence="2 3" key="1">
    <citation type="journal article" date="2020" name="Nature">
        <title>Six reference-quality genomes reveal evolution of bat adaptations.</title>
        <authorList>
            <person name="Jebb D."/>
            <person name="Huang Z."/>
            <person name="Pippel M."/>
            <person name="Hughes G.M."/>
            <person name="Lavrichenko K."/>
            <person name="Devanna P."/>
            <person name="Winkler S."/>
            <person name="Jermiin L.S."/>
            <person name="Skirmuntt E.C."/>
            <person name="Katzourakis A."/>
            <person name="Burkitt-Gray L."/>
            <person name="Ray D.A."/>
            <person name="Sullivan K.A.M."/>
            <person name="Roscito J.G."/>
            <person name="Kirilenko B.M."/>
            <person name="Davalos L.M."/>
            <person name="Corthals A.P."/>
            <person name="Power M.L."/>
            <person name="Jones G."/>
            <person name="Ransome R.D."/>
            <person name="Dechmann D.K.N."/>
            <person name="Locatelli A.G."/>
            <person name="Puechmaille S.J."/>
            <person name="Fedrigo O."/>
            <person name="Jarvis E.D."/>
            <person name="Hiller M."/>
            <person name="Vernes S.C."/>
            <person name="Myers E.W."/>
            <person name="Teeling E.C."/>
        </authorList>
    </citation>
    <scope>NUCLEOTIDE SEQUENCE [LARGE SCALE GENOMIC DNA]</scope>
    <source>
        <strain evidence="2">MMyoMyo1</strain>
        <tissue evidence="2">Flight muscle</tissue>
    </source>
</reference>
<dbReference type="AlphaFoldDB" id="A0A7J7ZWK8"/>
<feature type="transmembrane region" description="Helical" evidence="1">
    <location>
        <begin position="56"/>
        <end position="80"/>
    </location>
</feature>